<comment type="similarity">
    <text evidence="2">Belongs to the CD36 family.</text>
</comment>
<evidence type="ECO:0000256" key="4">
    <source>
        <dbReference type="ARBA" id="ARBA00022989"/>
    </source>
</evidence>
<evidence type="ECO:0000256" key="7">
    <source>
        <dbReference type="SAM" id="Phobius"/>
    </source>
</evidence>
<feature type="non-terminal residue" evidence="8">
    <location>
        <position position="1"/>
    </location>
</feature>
<evidence type="ECO:0000256" key="6">
    <source>
        <dbReference type="ARBA" id="ARBA00023180"/>
    </source>
</evidence>
<keyword evidence="9" id="KW-1185">Reference proteome</keyword>
<evidence type="ECO:0000256" key="3">
    <source>
        <dbReference type="ARBA" id="ARBA00022692"/>
    </source>
</evidence>
<keyword evidence="5 7" id="KW-0472">Membrane</keyword>
<comment type="caution">
    <text evidence="8">The sequence shown here is derived from an EMBL/GenBank/DDBJ whole genome shotgun (WGS) entry which is preliminary data.</text>
</comment>
<dbReference type="Pfam" id="PF01130">
    <property type="entry name" value="CD36"/>
    <property type="match status" value="1"/>
</dbReference>
<dbReference type="GO" id="GO:0016020">
    <property type="term" value="C:membrane"/>
    <property type="evidence" value="ECO:0007669"/>
    <property type="project" value="UniProtKB-SubCell"/>
</dbReference>
<dbReference type="PANTHER" id="PTHR11923:SF51">
    <property type="entry name" value="LYSOSOME MEMBRANE PROTEIN 2"/>
    <property type="match status" value="1"/>
</dbReference>
<dbReference type="AlphaFoldDB" id="A0AAE0FD19"/>
<dbReference type="InterPro" id="IPR002159">
    <property type="entry name" value="CD36_fam"/>
</dbReference>
<comment type="subcellular location">
    <subcellularLocation>
        <location evidence="1">Membrane</location>
    </subcellularLocation>
</comment>
<feature type="transmembrane region" description="Helical" evidence="7">
    <location>
        <begin position="217"/>
        <end position="247"/>
    </location>
</feature>
<sequence>PPRSGARALLVMRPEWVPPRSGTDGTLYRMHLGDKAKKEGLMIYEDQLKRTVNLEYVKDEELHGVKLWRYHLNPNDMANTTVNPANDQYYMTTQPGVAPMTLAVNGVPVWLSMAHFLGGEYWYEKLGGEASNISPPNAEDHDIDVRVEPFTGVGLDGRKRIQLNLMLNSNHEPTAAPGNCSWTKRCGKLPANMLYPVFWAQEEATADEKTCDQLKTLFSIASALTSIFPIGGYTLGFLALILGPYIISLNTRRTHNWVGWQPKIFDSGLYKPLDDSDP</sequence>
<evidence type="ECO:0000256" key="5">
    <source>
        <dbReference type="ARBA" id="ARBA00023136"/>
    </source>
</evidence>
<dbReference type="GO" id="GO:0005737">
    <property type="term" value="C:cytoplasm"/>
    <property type="evidence" value="ECO:0007669"/>
    <property type="project" value="TreeGrafter"/>
</dbReference>
<keyword evidence="4 7" id="KW-1133">Transmembrane helix</keyword>
<protein>
    <submittedName>
        <fullName evidence="8">Uncharacterized protein</fullName>
    </submittedName>
</protein>
<dbReference type="PANTHER" id="PTHR11923">
    <property type="entry name" value="SCAVENGER RECEPTOR CLASS B TYPE-1 SR-B1"/>
    <property type="match status" value="1"/>
</dbReference>
<dbReference type="GO" id="GO:0005044">
    <property type="term" value="F:scavenger receptor activity"/>
    <property type="evidence" value="ECO:0007669"/>
    <property type="project" value="TreeGrafter"/>
</dbReference>
<dbReference type="EMBL" id="LGRX02020588">
    <property type="protein sequence ID" value="KAK3257369.1"/>
    <property type="molecule type" value="Genomic_DNA"/>
</dbReference>
<evidence type="ECO:0000256" key="2">
    <source>
        <dbReference type="ARBA" id="ARBA00010532"/>
    </source>
</evidence>
<evidence type="ECO:0000313" key="9">
    <source>
        <dbReference type="Proteomes" id="UP001190700"/>
    </source>
</evidence>
<organism evidence="8 9">
    <name type="scientific">Cymbomonas tetramitiformis</name>
    <dbReference type="NCBI Taxonomy" id="36881"/>
    <lineage>
        <taxon>Eukaryota</taxon>
        <taxon>Viridiplantae</taxon>
        <taxon>Chlorophyta</taxon>
        <taxon>Pyramimonadophyceae</taxon>
        <taxon>Pyramimonadales</taxon>
        <taxon>Pyramimonadaceae</taxon>
        <taxon>Cymbomonas</taxon>
    </lineage>
</organism>
<evidence type="ECO:0000313" key="8">
    <source>
        <dbReference type="EMBL" id="KAK3257369.1"/>
    </source>
</evidence>
<keyword evidence="3 7" id="KW-0812">Transmembrane</keyword>
<dbReference type="Proteomes" id="UP001190700">
    <property type="component" value="Unassembled WGS sequence"/>
</dbReference>
<reference evidence="8 9" key="1">
    <citation type="journal article" date="2015" name="Genome Biol. Evol.">
        <title>Comparative Genomics of a Bacterivorous Green Alga Reveals Evolutionary Causalities and Consequences of Phago-Mixotrophic Mode of Nutrition.</title>
        <authorList>
            <person name="Burns J.A."/>
            <person name="Paasch A."/>
            <person name="Narechania A."/>
            <person name="Kim E."/>
        </authorList>
    </citation>
    <scope>NUCLEOTIDE SEQUENCE [LARGE SCALE GENOMIC DNA]</scope>
    <source>
        <strain evidence="8 9">PLY_AMNH</strain>
    </source>
</reference>
<name>A0AAE0FD19_9CHLO</name>
<accession>A0AAE0FD19</accession>
<keyword evidence="6" id="KW-0325">Glycoprotein</keyword>
<evidence type="ECO:0000256" key="1">
    <source>
        <dbReference type="ARBA" id="ARBA00004370"/>
    </source>
</evidence>
<gene>
    <name evidence="8" type="ORF">CYMTET_33541</name>
</gene>
<proteinExistence type="inferred from homology"/>